<dbReference type="GO" id="GO:0009098">
    <property type="term" value="P:L-leucine biosynthetic process"/>
    <property type="evidence" value="ECO:0007669"/>
    <property type="project" value="InterPro"/>
</dbReference>
<gene>
    <name evidence="3" type="ORF">SAMN05444580_12032</name>
</gene>
<dbReference type="RefSeq" id="WP_072846777.1">
    <property type="nucleotide sequence ID" value="NZ_FNAB01000020.1"/>
</dbReference>
<dbReference type="SMART" id="SM00917">
    <property type="entry name" value="LeuA_dimer"/>
    <property type="match status" value="1"/>
</dbReference>
<dbReference type="Proteomes" id="UP000199417">
    <property type="component" value="Unassembled WGS sequence"/>
</dbReference>
<keyword evidence="1" id="KW-0808">Transferase</keyword>
<dbReference type="GO" id="GO:0003852">
    <property type="term" value="F:2-isopropylmalate synthase activity"/>
    <property type="evidence" value="ECO:0007669"/>
    <property type="project" value="InterPro"/>
</dbReference>
<dbReference type="Pfam" id="PF08502">
    <property type="entry name" value="LeuA_dimer"/>
    <property type="match status" value="1"/>
</dbReference>
<dbReference type="InterPro" id="IPR036230">
    <property type="entry name" value="LeuA_allosteric_dom_sf"/>
</dbReference>
<protein>
    <submittedName>
        <fullName evidence="3">LeuA allosteric (Dimerisation) domain-containing protein</fullName>
    </submittedName>
</protein>
<reference evidence="3 4" key="1">
    <citation type="submission" date="2016-10" db="EMBL/GenBank/DDBJ databases">
        <authorList>
            <person name="de Groot N.N."/>
        </authorList>
    </citation>
    <scope>NUCLEOTIDE SEQUENCE [LARGE SCALE GENOMIC DNA]</scope>
    <source>
        <strain evidence="3 4">JCM 11308</strain>
    </source>
</reference>
<dbReference type="STRING" id="168276.SAMN05444580_12032"/>
<feature type="domain" description="2-isopropylmalate synthase LeuA allosteric (dimerisation)" evidence="2">
    <location>
        <begin position="36"/>
        <end position="158"/>
    </location>
</feature>
<evidence type="ECO:0000256" key="1">
    <source>
        <dbReference type="ARBA" id="ARBA00022679"/>
    </source>
</evidence>
<accession>A0A1G7DPD8</accession>
<dbReference type="SUPFAM" id="SSF110921">
    <property type="entry name" value="2-isopropylmalate synthase LeuA, allosteric (dimerisation) domain"/>
    <property type="match status" value="1"/>
</dbReference>
<proteinExistence type="predicted"/>
<evidence type="ECO:0000259" key="2">
    <source>
        <dbReference type="SMART" id="SM00917"/>
    </source>
</evidence>
<dbReference type="InterPro" id="IPR013709">
    <property type="entry name" value="2-isopropylmalate_synth_dimer"/>
</dbReference>
<dbReference type="AlphaFoldDB" id="A0A1G7DPD8"/>
<evidence type="ECO:0000313" key="3">
    <source>
        <dbReference type="EMBL" id="SDE53384.1"/>
    </source>
</evidence>
<evidence type="ECO:0000313" key="4">
    <source>
        <dbReference type="Proteomes" id="UP000199417"/>
    </source>
</evidence>
<name>A0A1G7DPD8_9NOCA</name>
<organism evidence="3 4">
    <name type="scientific">Rhodococcus tukisamuensis</name>
    <dbReference type="NCBI Taxonomy" id="168276"/>
    <lineage>
        <taxon>Bacteria</taxon>
        <taxon>Bacillati</taxon>
        <taxon>Actinomycetota</taxon>
        <taxon>Actinomycetes</taxon>
        <taxon>Mycobacteriales</taxon>
        <taxon>Nocardiaceae</taxon>
        <taxon>Rhodococcus</taxon>
    </lineage>
</organism>
<dbReference type="EMBL" id="FNAB01000020">
    <property type="protein sequence ID" value="SDE53384.1"/>
    <property type="molecule type" value="Genomic_DNA"/>
</dbReference>
<keyword evidence="4" id="KW-1185">Reference proteome</keyword>
<dbReference type="Gene3D" id="3.30.160.270">
    <property type="match status" value="1"/>
</dbReference>
<sequence>MNTHRAFTTHSSTAADPFAQQFGSPMPRELRTEAADMSWQTFLKTYSPSSGPIRFGRWSTLSLGAGRSEFKATLGLGDAIHQATAIACGPVSALTSMLHDAGFQLEILDFHQQGLADGRAATFLLCEHAGRRHWAFGIGDDATDSSVRAMIAGANLLHG</sequence>